<name>A0A1M6IDV3_9BACE</name>
<sequence length="359" mass="41591">MKKILYYLRALNIGGAETFVYNVLEKIDTEQYHIDIVLQSDKNENVRLLELCEKKDVKIFYTLPFEKHYFKSYKQLLSIVKDNGYDVIHLHANSLINNIPTLVARKAKCKFVVHSHNSNNNVGGAIGKYIHYFNRWLMNHGEVVRLSCSDKAAKWMFGSQKYQLINNGINLDTYKYNNRSRIELRKKYNIDDNILVWGHVSRFVEAKNHDFLIKCFDYYNKKNPESKLVLVGDGPLFFKIKTETNKPNIIFLGSISETSRFYSMFDLMVFPSLFEGLPFTLVEAQASGLPILASENITKLVNITGLINYLSLNKSLDEWISHIPSKLSETQRVKTSQMMKNSVFDSDTTIKQISNCYEN</sequence>
<dbReference type="SUPFAM" id="SSF53756">
    <property type="entry name" value="UDP-Glycosyltransferase/glycogen phosphorylase"/>
    <property type="match status" value="1"/>
</dbReference>
<dbReference type="GeneID" id="92713455"/>
<dbReference type="RefSeq" id="WP_025833134.1">
    <property type="nucleotide sequence ID" value="NZ_FQZN01000022.1"/>
</dbReference>
<evidence type="ECO:0000259" key="1">
    <source>
        <dbReference type="Pfam" id="PF00534"/>
    </source>
</evidence>
<dbReference type="Pfam" id="PF00534">
    <property type="entry name" value="Glycos_transf_1"/>
    <property type="match status" value="1"/>
</dbReference>
<dbReference type="InterPro" id="IPR050194">
    <property type="entry name" value="Glycosyltransferase_grp1"/>
</dbReference>
<evidence type="ECO:0000313" key="4">
    <source>
        <dbReference type="Proteomes" id="UP000184192"/>
    </source>
</evidence>
<accession>A0A1M6IDV3</accession>
<keyword evidence="4" id="KW-1185">Reference proteome</keyword>
<feature type="domain" description="Glycosyltransferase subfamily 4-like N-terminal" evidence="2">
    <location>
        <begin position="13"/>
        <end position="172"/>
    </location>
</feature>
<proteinExistence type="predicted"/>
<dbReference type="InterPro" id="IPR001296">
    <property type="entry name" value="Glyco_trans_1"/>
</dbReference>
<evidence type="ECO:0000313" key="3">
    <source>
        <dbReference type="EMBL" id="SHJ32635.1"/>
    </source>
</evidence>
<reference evidence="4" key="1">
    <citation type="submission" date="2016-11" db="EMBL/GenBank/DDBJ databases">
        <authorList>
            <person name="Varghese N."/>
            <person name="Submissions S."/>
        </authorList>
    </citation>
    <scope>NUCLEOTIDE SEQUENCE [LARGE SCALE GENOMIC DNA]</scope>
    <source>
        <strain evidence="4">DSM 26884</strain>
    </source>
</reference>
<organism evidence="3 4">
    <name type="scientific">Bacteroides stercorirosoris</name>
    <dbReference type="NCBI Taxonomy" id="871324"/>
    <lineage>
        <taxon>Bacteria</taxon>
        <taxon>Pseudomonadati</taxon>
        <taxon>Bacteroidota</taxon>
        <taxon>Bacteroidia</taxon>
        <taxon>Bacteroidales</taxon>
        <taxon>Bacteroidaceae</taxon>
        <taxon>Bacteroides</taxon>
    </lineage>
</organism>
<evidence type="ECO:0000259" key="2">
    <source>
        <dbReference type="Pfam" id="PF13439"/>
    </source>
</evidence>
<dbReference type="AlphaFoldDB" id="A0A1M6IDV3"/>
<protein>
    <recommendedName>
        <fullName evidence="5">Glycosyltransferase family 1 protein</fullName>
    </recommendedName>
</protein>
<dbReference type="GO" id="GO:0016757">
    <property type="term" value="F:glycosyltransferase activity"/>
    <property type="evidence" value="ECO:0007669"/>
    <property type="project" value="InterPro"/>
</dbReference>
<dbReference type="PANTHER" id="PTHR45947">
    <property type="entry name" value="SULFOQUINOVOSYL TRANSFERASE SQD2"/>
    <property type="match status" value="1"/>
</dbReference>
<dbReference type="Gene3D" id="3.40.50.2000">
    <property type="entry name" value="Glycogen Phosphorylase B"/>
    <property type="match status" value="2"/>
</dbReference>
<dbReference type="Pfam" id="PF13439">
    <property type="entry name" value="Glyco_transf_4"/>
    <property type="match status" value="1"/>
</dbReference>
<feature type="domain" description="Glycosyl transferase family 1" evidence="1">
    <location>
        <begin position="181"/>
        <end position="295"/>
    </location>
</feature>
<dbReference type="InterPro" id="IPR028098">
    <property type="entry name" value="Glyco_trans_4-like_N"/>
</dbReference>
<dbReference type="PANTHER" id="PTHR45947:SF3">
    <property type="entry name" value="SULFOQUINOVOSYL TRANSFERASE SQD2"/>
    <property type="match status" value="1"/>
</dbReference>
<dbReference type="Proteomes" id="UP000184192">
    <property type="component" value="Unassembled WGS sequence"/>
</dbReference>
<dbReference type="EMBL" id="FQZN01000022">
    <property type="protein sequence ID" value="SHJ32635.1"/>
    <property type="molecule type" value="Genomic_DNA"/>
</dbReference>
<gene>
    <name evidence="3" type="ORF">SAMN05444350_12263</name>
</gene>
<evidence type="ECO:0008006" key="5">
    <source>
        <dbReference type="Google" id="ProtNLM"/>
    </source>
</evidence>